<keyword evidence="2" id="KW-1185">Reference proteome</keyword>
<accession>A0A2N5D8B9</accession>
<dbReference type="RefSeq" id="WP_101719404.1">
    <property type="nucleotide sequence ID" value="NZ_PJRS01000039.1"/>
</dbReference>
<evidence type="ECO:0008006" key="3">
    <source>
        <dbReference type="Google" id="ProtNLM"/>
    </source>
</evidence>
<reference evidence="1 2" key="1">
    <citation type="submission" date="2017-12" db="EMBL/GenBank/DDBJ databases">
        <title>The genome sequence of Caulobacter sp. 410.</title>
        <authorList>
            <person name="Gao J."/>
            <person name="Mao X."/>
            <person name="Sun J."/>
        </authorList>
    </citation>
    <scope>NUCLEOTIDE SEQUENCE [LARGE SCALE GENOMIC DNA]</scope>
    <source>
        <strain evidence="1 2">410</strain>
    </source>
</reference>
<dbReference type="OrthoDB" id="7190775at2"/>
<protein>
    <recommendedName>
        <fullName evidence="3">Type II toxin-antitoxin system ParD family antitoxin</fullName>
    </recommendedName>
</protein>
<evidence type="ECO:0000313" key="2">
    <source>
        <dbReference type="Proteomes" id="UP000234479"/>
    </source>
</evidence>
<dbReference type="EMBL" id="PJRS01000039">
    <property type="protein sequence ID" value="PLR22311.1"/>
    <property type="molecule type" value="Genomic_DNA"/>
</dbReference>
<sequence>MNKPVRSASMVSVNLPASAVEDLNARVESGEFASLDEAVVAALLELEHFRAVELLGGEAAFQALAEGIEADPATGAGEVDAFEFLHALKTRYEDMADAQDDQA</sequence>
<proteinExistence type="predicted"/>
<dbReference type="Gene3D" id="6.10.10.120">
    <property type="entry name" value="Antitoxin ParD1-like"/>
    <property type="match status" value="1"/>
</dbReference>
<organism evidence="1 2">
    <name type="scientific">Caulobacter zeae</name>
    <dbReference type="NCBI Taxonomy" id="2055137"/>
    <lineage>
        <taxon>Bacteria</taxon>
        <taxon>Pseudomonadati</taxon>
        <taxon>Pseudomonadota</taxon>
        <taxon>Alphaproteobacteria</taxon>
        <taxon>Caulobacterales</taxon>
        <taxon>Caulobacteraceae</taxon>
        <taxon>Caulobacter</taxon>
    </lineage>
</organism>
<gene>
    <name evidence="1" type="ORF">SGCZBJ_18355</name>
</gene>
<name>A0A2N5D8B9_9CAUL</name>
<dbReference type="InterPro" id="IPR038296">
    <property type="entry name" value="ParD_sf"/>
</dbReference>
<evidence type="ECO:0000313" key="1">
    <source>
        <dbReference type="EMBL" id="PLR22311.1"/>
    </source>
</evidence>
<dbReference type="Proteomes" id="UP000234479">
    <property type="component" value="Unassembled WGS sequence"/>
</dbReference>
<dbReference type="AlphaFoldDB" id="A0A2N5D8B9"/>
<comment type="caution">
    <text evidence="1">The sequence shown here is derived from an EMBL/GenBank/DDBJ whole genome shotgun (WGS) entry which is preliminary data.</text>
</comment>